<dbReference type="GO" id="GO:0005886">
    <property type="term" value="C:plasma membrane"/>
    <property type="evidence" value="ECO:0007669"/>
    <property type="project" value="UniProtKB-SubCell"/>
</dbReference>
<dbReference type="CDD" id="cd13953">
    <property type="entry name" value="7tm_classC_mGluR-like"/>
    <property type="match status" value="1"/>
</dbReference>
<dbReference type="Gene3D" id="3.40.50.2300">
    <property type="match status" value="2"/>
</dbReference>
<dbReference type="InterPro" id="IPR017978">
    <property type="entry name" value="GPCR_3_C"/>
</dbReference>
<keyword evidence="5" id="KW-0297">G-protein coupled receptor</keyword>
<feature type="transmembrane region" description="Helical" evidence="10">
    <location>
        <begin position="791"/>
        <end position="812"/>
    </location>
</feature>
<dbReference type="InterPro" id="IPR001828">
    <property type="entry name" value="ANF_lig-bd_rcpt"/>
</dbReference>
<dbReference type="Pfam" id="PF01094">
    <property type="entry name" value="ANF_receptor"/>
    <property type="match status" value="1"/>
</dbReference>
<dbReference type="SUPFAM" id="SSF53822">
    <property type="entry name" value="Periplasmic binding protein-like I"/>
    <property type="match status" value="1"/>
</dbReference>
<feature type="transmembrane region" description="Helical" evidence="10">
    <location>
        <begin position="639"/>
        <end position="660"/>
    </location>
</feature>
<dbReference type="GeneID" id="110979837"/>
<evidence type="ECO:0000256" key="5">
    <source>
        <dbReference type="ARBA" id="ARBA00023040"/>
    </source>
</evidence>
<feature type="transmembrane region" description="Helical" evidence="10">
    <location>
        <begin position="681"/>
        <end position="705"/>
    </location>
</feature>
<proteinExistence type="predicted"/>
<feature type="transmembrane region" description="Helical" evidence="10">
    <location>
        <begin position="569"/>
        <end position="594"/>
    </location>
</feature>
<dbReference type="PANTHER" id="PTHR24060">
    <property type="entry name" value="METABOTROPIC GLUTAMATE RECEPTOR"/>
    <property type="match status" value="1"/>
</dbReference>
<evidence type="ECO:0000256" key="3">
    <source>
        <dbReference type="ARBA" id="ARBA00022692"/>
    </source>
</evidence>
<dbReference type="InterPro" id="IPR000337">
    <property type="entry name" value="GPCR_3"/>
</dbReference>
<dbReference type="PRINTS" id="PR01176">
    <property type="entry name" value="GABABRECEPTR"/>
</dbReference>
<comment type="subcellular location">
    <subcellularLocation>
        <location evidence="1">Cell membrane</location>
        <topology evidence="1">Multi-pass membrane protein</topology>
    </subcellularLocation>
</comment>
<keyword evidence="11" id="KW-0732">Signal</keyword>
<dbReference type="OMA" id="NDHTHEY"/>
<keyword evidence="9" id="KW-0807">Transducer</keyword>
<reference evidence="14" key="1">
    <citation type="submission" date="2025-08" db="UniProtKB">
        <authorList>
            <consortium name="RefSeq"/>
        </authorList>
    </citation>
    <scope>IDENTIFICATION</scope>
</reference>
<gene>
    <name evidence="14" type="primary">LOC110979837</name>
</gene>
<evidence type="ECO:0000259" key="12">
    <source>
        <dbReference type="PROSITE" id="PS50259"/>
    </source>
</evidence>
<keyword evidence="2" id="KW-1003">Cell membrane</keyword>
<name>A0A8B7YEF2_ACAPL</name>
<evidence type="ECO:0000256" key="4">
    <source>
        <dbReference type="ARBA" id="ARBA00022989"/>
    </source>
</evidence>
<dbReference type="PRINTS" id="PR00248">
    <property type="entry name" value="GPCRMGR"/>
</dbReference>
<keyword evidence="4 10" id="KW-1133">Transmembrane helix</keyword>
<dbReference type="RefSeq" id="XP_022091633.1">
    <property type="nucleotide sequence ID" value="XM_022235941.1"/>
</dbReference>
<evidence type="ECO:0000256" key="1">
    <source>
        <dbReference type="ARBA" id="ARBA00004651"/>
    </source>
</evidence>
<feature type="transmembrane region" description="Helical" evidence="10">
    <location>
        <begin position="760"/>
        <end position="785"/>
    </location>
</feature>
<dbReference type="PROSITE" id="PS50259">
    <property type="entry name" value="G_PROTEIN_RECEP_F3_4"/>
    <property type="match status" value="1"/>
</dbReference>
<dbReference type="InterPro" id="IPR050726">
    <property type="entry name" value="mGluR"/>
</dbReference>
<dbReference type="InterPro" id="IPR038550">
    <property type="entry name" value="GPCR_3_9-Cys_sf"/>
</dbReference>
<accession>A0A8B7YEF2</accession>
<feature type="transmembrane region" description="Helical" evidence="10">
    <location>
        <begin position="606"/>
        <end position="627"/>
    </location>
</feature>
<evidence type="ECO:0000256" key="6">
    <source>
        <dbReference type="ARBA" id="ARBA00023136"/>
    </source>
</evidence>
<evidence type="ECO:0000256" key="2">
    <source>
        <dbReference type="ARBA" id="ARBA00022475"/>
    </source>
</evidence>
<dbReference type="KEGG" id="aplc:110979837"/>
<evidence type="ECO:0000256" key="9">
    <source>
        <dbReference type="ARBA" id="ARBA00023224"/>
    </source>
</evidence>
<organism evidence="13 14">
    <name type="scientific">Acanthaster planci</name>
    <name type="common">Crown-of-thorns starfish</name>
    <dbReference type="NCBI Taxonomy" id="133434"/>
    <lineage>
        <taxon>Eukaryota</taxon>
        <taxon>Metazoa</taxon>
        <taxon>Echinodermata</taxon>
        <taxon>Eleutherozoa</taxon>
        <taxon>Asterozoa</taxon>
        <taxon>Asteroidea</taxon>
        <taxon>Valvatacea</taxon>
        <taxon>Valvatida</taxon>
        <taxon>Acanthasteridae</taxon>
        <taxon>Acanthaster</taxon>
    </lineage>
</organism>
<keyword evidence="13" id="KW-1185">Reference proteome</keyword>
<dbReference type="Pfam" id="PF00003">
    <property type="entry name" value="7tm_3"/>
    <property type="match status" value="1"/>
</dbReference>
<evidence type="ECO:0000256" key="7">
    <source>
        <dbReference type="ARBA" id="ARBA00023170"/>
    </source>
</evidence>
<evidence type="ECO:0000256" key="11">
    <source>
        <dbReference type="SAM" id="SignalP"/>
    </source>
</evidence>
<keyword evidence="8" id="KW-0325">Glycoprotein</keyword>
<evidence type="ECO:0000313" key="13">
    <source>
        <dbReference type="Proteomes" id="UP000694845"/>
    </source>
</evidence>
<keyword evidence="3 10" id="KW-0812">Transmembrane</keyword>
<protein>
    <submittedName>
        <fullName evidence="14">Metabotropic glutamate receptor 5-like</fullName>
    </submittedName>
</protein>
<dbReference type="OrthoDB" id="6133044at2759"/>
<evidence type="ECO:0000313" key="14">
    <source>
        <dbReference type="RefSeq" id="XP_022091633.1"/>
    </source>
</evidence>
<feature type="chain" id="PRO_5034781736" evidence="11">
    <location>
        <begin position="23"/>
        <end position="864"/>
    </location>
</feature>
<feature type="domain" description="G-protein coupled receptors family 3 profile" evidence="12">
    <location>
        <begin position="569"/>
        <end position="824"/>
    </location>
</feature>
<feature type="signal peptide" evidence="11">
    <location>
        <begin position="1"/>
        <end position="22"/>
    </location>
</feature>
<dbReference type="InterPro" id="IPR028082">
    <property type="entry name" value="Peripla_BP_I"/>
</dbReference>
<sequence length="864" mass="95102">MMNKATVICLVVLAVFLHSGLADDAVACTVYRESGDFILGALLSLHGSLSDHCDTDVIPRGVVHAEAMVWAVRDINSRDDVLPNITLGFDIRDDCRNEDVALWMSLMMLEEISPDAFKDACPDWALSSNITLFQGQSKHELIGIIGTSRSATSIPVAQLTGLFHVPIMSFWASSNELSNKARFPYFLRTVPPDRHQISAIVDMIVHFQWNYIALIHSVDSYGLHGARELLVLADQKDICIAFTSPVNHYPTEKELAEVVAKLVKYRYAKVVVMFAALQVANAVLERVKSEQPDLDITWIGGDDWGFDLSERGFADIAQGSLFTRFFSQTVPPFDDYFAKLQPYTDSVSSWFTKYTQRKRQENGCRANDSNCPGVFPDSPSSDFVVSPVVDGVYAFAYALDSLLKELCPRKIDCSEIESISGKVLKTYLLRVNFTATGGLLFFDENADPPGKYVLKNYQKIGNGEYDSIEIGLWDSHNTTTKLQIQDNLIRWQGGSSEIPRSTCIPDCSPGFILVPSQEKCCWLCQECNDNEIVVKASECVPCEITAWPNANRSFCEDIIPTSLSFQDPIVISILVCSVMGLLLNILTAAGMVYYRDKLLIKAASRELSTIVLLGVVLAFLAVFLLLLEPNQWTCLASEAVISLSFTLTYAPTLLKVNRIYRIFKASRVSVRRPKWVSPRQLLTIAGVLILVQIVIIVVSTCASPVQAQVTVPVTPVNYVELYCTFSYEFLASCVYNLALILVCCYYAFRTRRVPDNYNESKFIAASVYSTLVVCLATVPVYVTAIAVIQKVATLCAAVLLNGYLTLVCVYLPKLYAVKFVSKRKDVQSTGAVGAAAASAGVAATLSQAVGGGVGSAPVGQIRPL</sequence>
<evidence type="ECO:0000256" key="10">
    <source>
        <dbReference type="SAM" id="Phobius"/>
    </source>
</evidence>
<evidence type="ECO:0000256" key="8">
    <source>
        <dbReference type="ARBA" id="ARBA00023180"/>
    </source>
</evidence>
<feature type="transmembrane region" description="Helical" evidence="10">
    <location>
        <begin position="725"/>
        <end position="748"/>
    </location>
</feature>
<keyword evidence="7" id="KW-0675">Receptor</keyword>
<dbReference type="GO" id="GO:0004930">
    <property type="term" value="F:G protein-coupled receptor activity"/>
    <property type="evidence" value="ECO:0007669"/>
    <property type="project" value="UniProtKB-KW"/>
</dbReference>
<dbReference type="Gene3D" id="2.10.50.30">
    <property type="entry name" value="GPCR, family 3, nine cysteines domain"/>
    <property type="match status" value="1"/>
</dbReference>
<keyword evidence="6 10" id="KW-0472">Membrane</keyword>
<dbReference type="AlphaFoldDB" id="A0A8B7YEF2"/>
<dbReference type="Proteomes" id="UP000694845">
    <property type="component" value="Unplaced"/>
</dbReference>